<dbReference type="InterPro" id="IPR059179">
    <property type="entry name" value="MLKL-like_MCAfunc"/>
</dbReference>
<dbReference type="Gene3D" id="1.20.930.20">
    <property type="entry name" value="Adaptor protein Cbl, N-terminal domain"/>
    <property type="match status" value="1"/>
</dbReference>
<dbReference type="InterPro" id="IPR036537">
    <property type="entry name" value="Adaptor_Cbl_N_dom_sf"/>
</dbReference>
<sequence>MSSSRAQIAVGAGLNILQDLSNGSNIPGLQPLVSIAVRIHTSAQGARKNRKEAAEFATDVHDVVKEIHQMMPTGSSSPTVMETSVAKLERALEDAARSLDKIVDQPRLCRFFNQQDDKDELAKHRTKILEAKIQFLFSARIAEELDEYPVFREADLRLEQCLNPTSAGYKRQIAFLVPHQREVLVRRYHKKHDFMKDLEDLSQMRHPNLPFLGASTYMASRPFIVLENNDSRPANELIRSLLSGPRAEIQELAVDIMTDVLEVIQQLREHEIPVSELQMQWIQYNGRKVILNVDLPAKKVAPPRKNVSLGYTGTPSPGRLTWKSLGQFMSQAMQWSSLLDDVAAREGLVLENIFGFPDYIWPGQPPPLMDDDSIRSDDHMAVPQ</sequence>
<protein>
    <recommendedName>
        <fullName evidence="3">Protein kinase domain-containing protein</fullName>
    </recommendedName>
</protein>
<dbReference type="AlphaFoldDB" id="A0AAD7BJC7"/>
<evidence type="ECO:0008006" key="3">
    <source>
        <dbReference type="Google" id="ProtNLM"/>
    </source>
</evidence>
<dbReference type="Proteomes" id="UP001221757">
    <property type="component" value="Unassembled WGS sequence"/>
</dbReference>
<accession>A0AAD7BJC7</accession>
<dbReference type="CDD" id="cd21037">
    <property type="entry name" value="MLKL_NTD"/>
    <property type="match status" value="1"/>
</dbReference>
<comment type="caution">
    <text evidence="1">The sequence shown here is derived from an EMBL/GenBank/DDBJ whole genome shotgun (WGS) entry which is preliminary data.</text>
</comment>
<dbReference type="EMBL" id="JARKIE010000635">
    <property type="protein sequence ID" value="KAJ7622995.1"/>
    <property type="molecule type" value="Genomic_DNA"/>
</dbReference>
<proteinExistence type="predicted"/>
<organism evidence="1 2">
    <name type="scientific">Mycena rosella</name>
    <name type="common">Pink bonnet</name>
    <name type="synonym">Agaricus rosellus</name>
    <dbReference type="NCBI Taxonomy" id="1033263"/>
    <lineage>
        <taxon>Eukaryota</taxon>
        <taxon>Fungi</taxon>
        <taxon>Dikarya</taxon>
        <taxon>Basidiomycota</taxon>
        <taxon>Agaricomycotina</taxon>
        <taxon>Agaricomycetes</taxon>
        <taxon>Agaricomycetidae</taxon>
        <taxon>Agaricales</taxon>
        <taxon>Marasmiineae</taxon>
        <taxon>Mycenaceae</taxon>
        <taxon>Mycena</taxon>
    </lineage>
</organism>
<name>A0AAD7BJC7_MYCRO</name>
<gene>
    <name evidence="1" type="ORF">B0H17DRAFT_588329</name>
</gene>
<keyword evidence="2" id="KW-1185">Reference proteome</keyword>
<reference evidence="1" key="1">
    <citation type="submission" date="2023-03" db="EMBL/GenBank/DDBJ databases">
        <title>Massive genome expansion in bonnet fungi (Mycena s.s.) driven by repeated elements and novel gene families across ecological guilds.</title>
        <authorList>
            <consortium name="Lawrence Berkeley National Laboratory"/>
            <person name="Harder C.B."/>
            <person name="Miyauchi S."/>
            <person name="Viragh M."/>
            <person name="Kuo A."/>
            <person name="Thoen E."/>
            <person name="Andreopoulos B."/>
            <person name="Lu D."/>
            <person name="Skrede I."/>
            <person name="Drula E."/>
            <person name="Henrissat B."/>
            <person name="Morin E."/>
            <person name="Kohler A."/>
            <person name="Barry K."/>
            <person name="LaButti K."/>
            <person name="Morin E."/>
            <person name="Salamov A."/>
            <person name="Lipzen A."/>
            <person name="Mereny Z."/>
            <person name="Hegedus B."/>
            <person name="Baldrian P."/>
            <person name="Stursova M."/>
            <person name="Weitz H."/>
            <person name="Taylor A."/>
            <person name="Grigoriev I.V."/>
            <person name="Nagy L.G."/>
            <person name="Martin F."/>
            <person name="Kauserud H."/>
        </authorList>
    </citation>
    <scope>NUCLEOTIDE SEQUENCE</scope>
    <source>
        <strain evidence="1">CBHHK067</strain>
    </source>
</reference>
<dbReference type="GO" id="GO:0007166">
    <property type="term" value="P:cell surface receptor signaling pathway"/>
    <property type="evidence" value="ECO:0007669"/>
    <property type="project" value="InterPro"/>
</dbReference>
<evidence type="ECO:0000313" key="1">
    <source>
        <dbReference type="EMBL" id="KAJ7622995.1"/>
    </source>
</evidence>
<evidence type="ECO:0000313" key="2">
    <source>
        <dbReference type="Proteomes" id="UP001221757"/>
    </source>
</evidence>